<gene>
    <name evidence="2" type="ORF">BDV27DRAFT_134703</name>
</gene>
<dbReference type="AlphaFoldDB" id="A0A5N6ZSV2"/>
<keyword evidence="1" id="KW-1133">Transmembrane helix</keyword>
<dbReference type="RefSeq" id="XP_031923414.1">
    <property type="nucleotide sequence ID" value="XM_032068350.1"/>
</dbReference>
<dbReference type="GeneID" id="43652796"/>
<feature type="transmembrane region" description="Helical" evidence="1">
    <location>
        <begin position="29"/>
        <end position="55"/>
    </location>
</feature>
<proteinExistence type="predicted"/>
<keyword evidence="1" id="KW-0812">Transmembrane</keyword>
<organism evidence="2 3">
    <name type="scientific">Aspergillus caelatus</name>
    <dbReference type="NCBI Taxonomy" id="61420"/>
    <lineage>
        <taxon>Eukaryota</taxon>
        <taxon>Fungi</taxon>
        <taxon>Dikarya</taxon>
        <taxon>Ascomycota</taxon>
        <taxon>Pezizomycotina</taxon>
        <taxon>Eurotiomycetes</taxon>
        <taxon>Eurotiomycetidae</taxon>
        <taxon>Eurotiales</taxon>
        <taxon>Aspergillaceae</taxon>
        <taxon>Aspergillus</taxon>
        <taxon>Aspergillus subgen. Circumdati</taxon>
    </lineage>
</organism>
<accession>A0A5N6ZSV2</accession>
<sequence length="72" mass="8822">MMRQYDNALFLVVPQSEVSRGLATMRLNFFLSFLFLFPFSLALFFFLFIFFFYFYSFYPSIFPLPFKNLFFL</sequence>
<protein>
    <submittedName>
        <fullName evidence="2">Uncharacterized protein</fullName>
    </submittedName>
</protein>
<feature type="non-terminal residue" evidence="2">
    <location>
        <position position="72"/>
    </location>
</feature>
<dbReference type="EMBL" id="ML737779">
    <property type="protein sequence ID" value="KAE8360333.1"/>
    <property type="molecule type" value="Genomic_DNA"/>
</dbReference>
<reference evidence="2 3" key="1">
    <citation type="submission" date="2019-04" db="EMBL/GenBank/DDBJ databases">
        <title>Friends and foes A comparative genomics studyof 23 Aspergillus species from section Flavi.</title>
        <authorList>
            <consortium name="DOE Joint Genome Institute"/>
            <person name="Kjaerbolling I."/>
            <person name="Vesth T."/>
            <person name="Frisvad J.C."/>
            <person name="Nybo J.L."/>
            <person name="Theobald S."/>
            <person name="Kildgaard S."/>
            <person name="Isbrandt T."/>
            <person name="Kuo A."/>
            <person name="Sato A."/>
            <person name="Lyhne E.K."/>
            <person name="Kogle M.E."/>
            <person name="Wiebenga A."/>
            <person name="Kun R.S."/>
            <person name="Lubbers R.J."/>
            <person name="Makela M.R."/>
            <person name="Barry K."/>
            <person name="Chovatia M."/>
            <person name="Clum A."/>
            <person name="Daum C."/>
            <person name="Haridas S."/>
            <person name="He G."/>
            <person name="LaButti K."/>
            <person name="Lipzen A."/>
            <person name="Mondo S."/>
            <person name="Riley R."/>
            <person name="Salamov A."/>
            <person name="Simmons B.A."/>
            <person name="Magnuson J.K."/>
            <person name="Henrissat B."/>
            <person name="Mortensen U.H."/>
            <person name="Larsen T.O."/>
            <person name="Devries R.P."/>
            <person name="Grigoriev I.V."/>
            <person name="Machida M."/>
            <person name="Baker S.E."/>
            <person name="Andersen M.R."/>
        </authorList>
    </citation>
    <scope>NUCLEOTIDE SEQUENCE [LARGE SCALE GENOMIC DNA]</scope>
    <source>
        <strain evidence="2 3">CBS 763.97</strain>
    </source>
</reference>
<name>A0A5N6ZSV2_9EURO</name>
<keyword evidence="1" id="KW-0472">Membrane</keyword>
<evidence type="ECO:0000313" key="2">
    <source>
        <dbReference type="EMBL" id="KAE8360333.1"/>
    </source>
</evidence>
<keyword evidence="3" id="KW-1185">Reference proteome</keyword>
<evidence type="ECO:0000313" key="3">
    <source>
        <dbReference type="Proteomes" id="UP000326268"/>
    </source>
</evidence>
<evidence type="ECO:0000256" key="1">
    <source>
        <dbReference type="SAM" id="Phobius"/>
    </source>
</evidence>
<dbReference type="Proteomes" id="UP000326268">
    <property type="component" value="Unassembled WGS sequence"/>
</dbReference>